<dbReference type="AlphaFoldDB" id="A0AAN9NXK5"/>
<name>A0AAN9NXK5_PSOTE</name>
<proteinExistence type="predicted"/>
<evidence type="ECO:0000313" key="2">
    <source>
        <dbReference type="Proteomes" id="UP001386955"/>
    </source>
</evidence>
<dbReference type="EMBL" id="JAYMYS010000009">
    <property type="protein sequence ID" value="KAK7380485.1"/>
    <property type="molecule type" value="Genomic_DNA"/>
</dbReference>
<sequence length="169" mass="19971">MVRRVSGERFREVGRGLRKILRGIFFLRQLDEATHRRERLNVSRFSISPTANHIINYIVRVNIYGQISIIKLVEEVELKYYVESNRKEKDNLFKSSFNNGREDDMDPIFMERSLGQLRQKFGVGWDMENGIKNKSFNENYCKSSDFKFKGGIDVWKLAIITFEAKEYEA</sequence>
<comment type="caution">
    <text evidence="1">The sequence shown here is derived from an EMBL/GenBank/DDBJ whole genome shotgun (WGS) entry which is preliminary data.</text>
</comment>
<evidence type="ECO:0000313" key="1">
    <source>
        <dbReference type="EMBL" id="KAK7380485.1"/>
    </source>
</evidence>
<keyword evidence="2" id="KW-1185">Reference proteome</keyword>
<accession>A0AAN9NXK5</accession>
<reference evidence="1 2" key="1">
    <citation type="submission" date="2024-01" db="EMBL/GenBank/DDBJ databases">
        <title>The genomes of 5 underutilized Papilionoideae crops provide insights into root nodulation and disease resistanc.</title>
        <authorList>
            <person name="Jiang F."/>
        </authorList>
    </citation>
    <scope>NUCLEOTIDE SEQUENCE [LARGE SCALE GENOMIC DNA]</scope>
    <source>
        <strain evidence="1">DUOXIRENSHENG_FW03</strain>
        <tissue evidence="1">Leaves</tissue>
    </source>
</reference>
<organism evidence="1 2">
    <name type="scientific">Psophocarpus tetragonolobus</name>
    <name type="common">Winged bean</name>
    <name type="synonym">Dolichos tetragonolobus</name>
    <dbReference type="NCBI Taxonomy" id="3891"/>
    <lineage>
        <taxon>Eukaryota</taxon>
        <taxon>Viridiplantae</taxon>
        <taxon>Streptophyta</taxon>
        <taxon>Embryophyta</taxon>
        <taxon>Tracheophyta</taxon>
        <taxon>Spermatophyta</taxon>
        <taxon>Magnoliopsida</taxon>
        <taxon>eudicotyledons</taxon>
        <taxon>Gunneridae</taxon>
        <taxon>Pentapetalae</taxon>
        <taxon>rosids</taxon>
        <taxon>fabids</taxon>
        <taxon>Fabales</taxon>
        <taxon>Fabaceae</taxon>
        <taxon>Papilionoideae</taxon>
        <taxon>50 kb inversion clade</taxon>
        <taxon>NPAAA clade</taxon>
        <taxon>indigoferoid/millettioid clade</taxon>
        <taxon>Phaseoleae</taxon>
        <taxon>Psophocarpus</taxon>
    </lineage>
</organism>
<gene>
    <name evidence="1" type="ORF">VNO78_32996</name>
</gene>
<dbReference type="Proteomes" id="UP001386955">
    <property type="component" value="Unassembled WGS sequence"/>
</dbReference>
<protein>
    <submittedName>
        <fullName evidence="1">Uncharacterized protein</fullName>
    </submittedName>
</protein>